<sequence length="523" mass="57075">MPLRELADSAHPVIVRGRHILCGIDGDDRAELHAGGALLVSGGRIAEFGSFEQLSMAHPGAEVLGSAGDIVMPGLVNAHHHTGLTPLQHGTPFLPLELWLPRFIGWRTVDPYLDTLYSAMEMVESGVTTVQHIHGGPTGPREGWLAAPDAIMRAYRDIGMRASYSFMWRDRNRFVYGAQEAFLASLPSELRAPLEGMISTTPSSVEDLTAHFEALHDRFGAADDGLSCVQLAPANLQWCTAESLLAQRKLAERYDVGLHMHLLETPYQRHFAQADTGGSAVRHLSDLGLLGPKMTIGHGIWCTEADIDLLAKTGTCVCHNASSGLRLRSGVAPVKEFQQAGITVALGIDQAGVNDDRDMLQEMRVAWNLQRSPGHDFEPLSERQIFRMATENGATTTGFGRLIGRLEVGRAADIVVVDGALLSRPYLDGDTDIVSALVQRAKCGMIRDVLIDGRPVLSDGKITAVDKEAVLAELGRSLQRPPTEAEAARRSLATALHPYLRRFYQDWPMPAPETGFRSFNARY</sequence>
<dbReference type="RefSeq" id="WP_316019096.1">
    <property type="nucleotide sequence ID" value="NZ_JAWDID010000022.1"/>
</dbReference>
<comment type="similarity">
    <text evidence="1">Belongs to the metallo-dependent hydrolases superfamily. ATZ/TRZ family.</text>
</comment>
<dbReference type="Gene3D" id="2.30.40.10">
    <property type="entry name" value="Urease, subunit C, domain 1"/>
    <property type="match status" value="1"/>
</dbReference>
<dbReference type="InterPro" id="IPR011059">
    <property type="entry name" value="Metal-dep_hydrolase_composite"/>
</dbReference>
<dbReference type="InterPro" id="IPR032466">
    <property type="entry name" value="Metal_Hydrolase"/>
</dbReference>
<comment type="caution">
    <text evidence="4">The sequence shown here is derived from an EMBL/GenBank/DDBJ whole genome shotgun (WGS) entry which is preliminary data.</text>
</comment>
<evidence type="ECO:0000313" key="5">
    <source>
        <dbReference type="Proteomes" id="UP001254257"/>
    </source>
</evidence>
<dbReference type="SUPFAM" id="SSF51556">
    <property type="entry name" value="Metallo-dependent hydrolases"/>
    <property type="match status" value="1"/>
</dbReference>
<dbReference type="Proteomes" id="UP001254257">
    <property type="component" value="Unassembled WGS sequence"/>
</dbReference>
<feature type="domain" description="Amidohydrolase-related" evidence="3">
    <location>
        <begin position="70"/>
        <end position="456"/>
    </location>
</feature>
<name>A0ABU3S915_9HYPH</name>
<keyword evidence="2" id="KW-0378">Hydrolase</keyword>
<evidence type="ECO:0000256" key="2">
    <source>
        <dbReference type="ARBA" id="ARBA00022801"/>
    </source>
</evidence>
<dbReference type="InterPro" id="IPR050287">
    <property type="entry name" value="MTA/SAH_deaminase"/>
</dbReference>
<keyword evidence="5" id="KW-1185">Reference proteome</keyword>
<dbReference type="SUPFAM" id="SSF51338">
    <property type="entry name" value="Composite domain of metallo-dependent hydrolases"/>
    <property type="match status" value="1"/>
</dbReference>
<dbReference type="PANTHER" id="PTHR43794">
    <property type="entry name" value="AMINOHYDROLASE SSNA-RELATED"/>
    <property type="match status" value="1"/>
</dbReference>
<evidence type="ECO:0000313" key="4">
    <source>
        <dbReference type="EMBL" id="MDU0341267.1"/>
    </source>
</evidence>
<dbReference type="Gene3D" id="3.20.20.140">
    <property type="entry name" value="Metal-dependent hydrolases"/>
    <property type="match status" value="1"/>
</dbReference>
<dbReference type="Pfam" id="PF01979">
    <property type="entry name" value="Amidohydro_1"/>
    <property type="match status" value="1"/>
</dbReference>
<dbReference type="InterPro" id="IPR006680">
    <property type="entry name" value="Amidohydro-rel"/>
</dbReference>
<accession>A0ABU3S915</accession>
<evidence type="ECO:0000259" key="3">
    <source>
        <dbReference type="Pfam" id="PF01979"/>
    </source>
</evidence>
<organism evidence="4 5">
    <name type="scientific">Bosea rubneri</name>
    <dbReference type="NCBI Taxonomy" id="3075434"/>
    <lineage>
        <taxon>Bacteria</taxon>
        <taxon>Pseudomonadati</taxon>
        <taxon>Pseudomonadota</taxon>
        <taxon>Alphaproteobacteria</taxon>
        <taxon>Hyphomicrobiales</taxon>
        <taxon>Boseaceae</taxon>
        <taxon>Bosea</taxon>
    </lineage>
</organism>
<proteinExistence type="inferred from homology"/>
<gene>
    <name evidence="4" type="ORF">RKE40_15315</name>
</gene>
<dbReference type="EMBL" id="JAWDID010000022">
    <property type="protein sequence ID" value="MDU0341267.1"/>
    <property type="molecule type" value="Genomic_DNA"/>
</dbReference>
<evidence type="ECO:0000256" key="1">
    <source>
        <dbReference type="ARBA" id="ARBA00006745"/>
    </source>
</evidence>
<dbReference type="PANTHER" id="PTHR43794:SF11">
    <property type="entry name" value="AMIDOHYDROLASE-RELATED DOMAIN-CONTAINING PROTEIN"/>
    <property type="match status" value="1"/>
</dbReference>
<protein>
    <submittedName>
        <fullName evidence="4">Amidohydrolase family protein</fullName>
    </submittedName>
</protein>
<reference evidence="4 5" key="1">
    <citation type="submission" date="2023-09" db="EMBL/GenBank/DDBJ databases">
        <title>Whole genome shotgun sequencing (WGS) of Bosea sp. ZW T0_25, isolated from stored onions (Allium cepa).</title>
        <authorList>
            <person name="Stoll D.A."/>
            <person name="Huch M."/>
        </authorList>
    </citation>
    <scope>NUCLEOTIDE SEQUENCE [LARGE SCALE GENOMIC DNA]</scope>
    <source>
        <strain evidence="4 5">ZW T0_25</strain>
    </source>
</reference>